<protein>
    <submittedName>
        <fullName evidence="1">tRNA dihydrouridine synthase DusB</fullName>
    </submittedName>
</protein>
<evidence type="ECO:0000313" key="1">
    <source>
        <dbReference type="EMBL" id="MBN4069004.1"/>
    </source>
</evidence>
<gene>
    <name evidence="1" type="ORF">JYU06_05740</name>
</gene>
<proteinExistence type="predicted"/>
<feature type="non-terminal residue" evidence="1">
    <location>
        <position position="1"/>
    </location>
</feature>
<dbReference type="Proteomes" id="UP000717534">
    <property type="component" value="Unassembled WGS sequence"/>
</dbReference>
<sequence>EGRPGNMQNILPAVIRHLDLMENYLDTDRQLAYIRNHTGRYFSNFPGSSHIRKTIHACSDFRKLRRFISSLTTDHSS</sequence>
<dbReference type="Gene3D" id="1.10.1200.80">
    <property type="entry name" value="Putative flavin oxidoreducatase, domain 2"/>
    <property type="match status" value="1"/>
</dbReference>
<organism evidence="1 2">
    <name type="scientific">Desulfotalea psychrophila</name>
    <dbReference type="NCBI Taxonomy" id="84980"/>
    <lineage>
        <taxon>Bacteria</taxon>
        <taxon>Pseudomonadati</taxon>
        <taxon>Thermodesulfobacteriota</taxon>
        <taxon>Desulfobulbia</taxon>
        <taxon>Desulfobulbales</taxon>
        <taxon>Desulfocapsaceae</taxon>
        <taxon>Desulfotalea</taxon>
    </lineage>
</organism>
<comment type="caution">
    <text evidence="1">The sequence shown here is derived from an EMBL/GenBank/DDBJ whole genome shotgun (WGS) entry which is preliminary data.</text>
</comment>
<evidence type="ECO:0000313" key="2">
    <source>
        <dbReference type="Proteomes" id="UP000717534"/>
    </source>
</evidence>
<reference evidence="1 2" key="1">
    <citation type="submission" date="2021-02" db="EMBL/GenBank/DDBJ databases">
        <title>Activity-based single-cell genomes from oceanic crustal fluid captures similar information to metagenomic and metatranscriptomic surveys with orders of magnitude less sampling.</title>
        <authorList>
            <person name="D'Angelo T.S."/>
            <person name="Orcutt B.N."/>
        </authorList>
    </citation>
    <scope>NUCLEOTIDE SEQUENCE [LARGE SCALE GENOMIC DNA]</scope>
    <source>
        <strain evidence="1">AH-315-G02</strain>
    </source>
</reference>
<accession>A0ABS3AW72</accession>
<dbReference type="EMBL" id="JAFITO010000108">
    <property type="protein sequence ID" value="MBN4069004.1"/>
    <property type="molecule type" value="Genomic_DNA"/>
</dbReference>
<dbReference type="InterPro" id="IPR024036">
    <property type="entry name" value="tRNA-dHydroUridine_Synthase_C"/>
</dbReference>
<name>A0ABS3AW72_9BACT</name>
<keyword evidence="2" id="KW-1185">Reference proteome</keyword>